<dbReference type="Proteomes" id="UP000366872">
    <property type="component" value="Unassembled WGS sequence"/>
</dbReference>
<evidence type="ECO:0000256" key="1">
    <source>
        <dbReference type="ARBA" id="ARBA00005168"/>
    </source>
</evidence>
<dbReference type="RefSeq" id="WP_136077398.1">
    <property type="nucleotide sequence ID" value="NZ_CAAHFG010000001.1"/>
</dbReference>
<evidence type="ECO:0000313" key="9">
    <source>
        <dbReference type="Proteomes" id="UP000366872"/>
    </source>
</evidence>
<dbReference type="Gene3D" id="3.40.1500.10">
    <property type="entry name" value="Coproporphyrinogen III oxidase, aerobic"/>
    <property type="match status" value="1"/>
</dbReference>
<evidence type="ECO:0000256" key="3">
    <source>
        <dbReference type="ARBA" id="ARBA00011738"/>
    </source>
</evidence>
<gene>
    <name evidence="8" type="primary">hemF</name>
    <name evidence="8" type="ORF">PDESU_00200</name>
</gene>
<organism evidence="8 9">
    <name type="scientific">Pontiella desulfatans</name>
    <dbReference type="NCBI Taxonomy" id="2750659"/>
    <lineage>
        <taxon>Bacteria</taxon>
        <taxon>Pseudomonadati</taxon>
        <taxon>Kiritimatiellota</taxon>
        <taxon>Kiritimatiellia</taxon>
        <taxon>Kiritimatiellales</taxon>
        <taxon>Pontiellaceae</taxon>
        <taxon>Pontiella</taxon>
    </lineage>
</organism>
<evidence type="ECO:0000313" key="8">
    <source>
        <dbReference type="EMBL" id="VGO11655.1"/>
    </source>
</evidence>
<keyword evidence="5" id="KW-0560">Oxidoreductase</keyword>
<dbReference type="GO" id="GO:0005737">
    <property type="term" value="C:cytoplasm"/>
    <property type="evidence" value="ECO:0007669"/>
    <property type="project" value="TreeGrafter"/>
</dbReference>
<sequence length="340" mass="36976">MSPISASSAQAARALALVEALQSRFVATLEELGGQAFLCSEWLRDAGRHGGGRRFGVEDTALLGRASVNVSQVHYNDDPDRKLGSASAISTIVHPAHPQAPSVHIHISWTEMKGGNGYWRIMADLNPSLPSDADKQRFIHALNAAAPEQFAEAVEQGGRYFFIPALGRHRGIAHFYLENFNTGDFETDHALAQRVGEAAIETYAGILSDAVRVAAPPAEEDLAAQLAYHTLYFFQVLTLDRGTTSGLMVHNQNDVGILGSLPPRIDKNLLASWRSRMPEPQDRLLDALLAALPHKGICTIGEPTKQQLANAVRAHYQQFPEALNLQASGNTTPPTVENHR</sequence>
<comment type="pathway">
    <text evidence="1">Porphyrin-containing compound metabolism; protoporphyrin-IX biosynthesis; protoporphyrinogen-IX from coproporphyrinogen-III (O2 route): step 1/1.</text>
</comment>
<keyword evidence="7" id="KW-0627">Porphyrin biosynthesis</keyword>
<dbReference type="SUPFAM" id="SSF102886">
    <property type="entry name" value="Coproporphyrinogen III oxidase"/>
    <property type="match status" value="1"/>
</dbReference>
<protein>
    <recommendedName>
        <fullName evidence="4">coproporphyrinogen oxidase</fullName>
        <ecNumber evidence="4">1.3.3.3</ecNumber>
    </recommendedName>
</protein>
<evidence type="ECO:0000256" key="2">
    <source>
        <dbReference type="ARBA" id="ARBA00010644"/>
    </source>
</evidence>
<dbReference type="PANTHER" id="PTHR10755">
    <property type="entry name" value="COPROPORPHYRINOGEN III OXIDASE, MITOCHONDRIAL"/>
    <property type="match status" value="1"/>
</dbReference>
<keyword evidence="6" id="KW-0350">Heme biosynthesis</keyword>
<dbReference type="PANTHER" id="PTHR10755:SF0">
    <property type="entry name" value="OXYGEN-DEPENDENT COPROPORPHYRINOGEN-III OXIDASE, MITOCHONDRIAL"/>
    <property type="match status" value="1"/>
</dbReference>
<dbReference type="EC" id="1.3.3.3" evidence="4"/>
<evidence type="ECO:0000256" key="7">
    <source>
        <dbReference type="ARBA" id="ARBA00023244"/>
    </source>
</evidence>
<evidence type="ECO:0000256" key="5">
    <source>
        <dbReference type="ARBA" id="ARBA00023002"/>
    </source>
</evidence>
<keyword evidence="9" id="KW-1185">Reference proteome</keyword>
<dbReference type="InterPro" id="IPR036406">
    <property type="entry name" value="Coprogen_oxidase_aer_sf"/>
</dbReference>
<evidence type="ECO:0000256" key="4">
    <source>
        <dbReference type="ARBA" id="ARBA00012869"/>
    </source>
</evidence>
<accession>A0A6C2TVH9</accession>
<dbReference type="AlphaFoldDB" id="A0A6C2TVH9"/>
<reference evidence="8 9" key="1">
    <citation type="submission" date="2019-04" db="EMBL/GenBank/DDBJ databases">
        <authorList>
            <person name="Van Vliet M D."/>
        </authorList>
    </citation>
    <scope>NUCLEOTIDE SEQUENCE [LARGE SCALE GENOMIC DNA]</scope>
    <source>
        <strain evidence="8 9">F1</strain>
    </source>
</reference>
<name>A0A6C2TVH9_PONDE</name>
<dbReference type="EMBL" id="CAAHFG010000001">
    <property type="protein sequence ID" value="VGO11655.1"/>
    <property type="molecule type" value="Genomic_DNA"/>
</dbReference>
<dbReference type="InterPro" id="IPR001260">
    <property type="entry name" value="Coprogen_oxidase_aer"/>
</dbReference>
<dbReference type="Pfam" id="PF01218">
    <property type="entry name" value="Coprogen_oxidas"/>
    <property type="match status" value="1"/>
</dbReference>
<comment type="subunit">
    <text evidence="3">Homodimer.</text>
</comment>
<dbReference type="GO" id="GO:0004109">
    <property type="term" value="F:coproporphyrinogen oxidase activity"/>
    <property type="evidence" value="ECO:0007669"/>
    <property type="project" value="UniProtKB-EC"/>
</dbReference>
<dbReference type="GO" id="GO:0006782">
    <property type="term" value="P:protoporphyrinogen IX biosynthetic process"/>
    <property type="evidence" value="ECO:0007669"/>
    <property type="project" value="TreeGrafter"/>
</dbReference>
<comment type="similarity">
    <text evidence="2">Belongs to the aerobic coproporphyrinogen-III oxidase family.</text>
</comment>
<evidence type="ECO:0000256" key="6">
    <source>
        <dbReference type="ARBA" id="ARBA00023133"/>
    </source>
</evidence>
<proteinExistence type="inferred from homology"/>